<dbReference type="GO" id="GO:0015297">
    <property type="term" value="F:antiporter activity"/>
    <property type="evidence" value="ECO:0007669"/>
    <property type="project" value="UniProtKB-KW"/>
</dbReference>
<keyword evidence="2" id="KW-0813">Transport</keyword>
<dbReference type="Gene3D" id="3.40.50.720">
    <property type="entry name" value="NAD(P)-binding Rossmann-like Domain"/>
    <property type="match status" value="1"/>
</dbReference>
<feature type="transmembrane region" description="Helical" evidence="11">
    <location>
        <begin position="463"/>
        <end position="483"/>
    </location>
</feature>
<feature type="region of interest" description="Disordered" evidence="10">
    <location>
        <begin position="800"/>
        <end position="845"/>
    </location>
</feature>
<name>A0AAV9J175_CYACA</name>
<keyword evidence="14" id="KW-1185">Reference proteome</keyword>
<feature type="transmembrane region" description="Helical" evidence="11">
    <location>
        <begin position="495"/>
        <end position="519"/>
    </location>
</feature>
<dbReference type="Pfam" id="PF02254">
    <property type="entry name" value="TrkA_N"/>
    <property type="match status" value="1"/>
</dbReference>
<evidence type="ECO:0000313" key="13">
    <source>
        <dbReference type="EMBL" id="KAK4538259.1"/>
    </source>
</evidence>
<comment type="caution">
    <text evidence="13">The sequence shown here is derived from an EMBL/GenBank/DDBJ whole genome shotgun (WGS) entry which is preliminary data.</text>
</comment>
<feature type="compositionally biased region" description="Basic and acidic residues" evidence="10">
    <location>
        <begin position="800"/>
        <end position="826"/>
    </location>
</feature>
<gene>
    <name evidence="13" type="ORF">CDCA_CDCA16G4284</name>
</gene>
<keyword evidence="3" id="KW-0050">Antiport</keyword>
<feature type="transmembrane region" description="Helical" evidence="11">
    <location>
        <begin position="356"/>
        <end position="384"/>
    </location>
</feature>
<feature type="transmembrane region" description="Helical" evidence="11">
    <location>
        <begin position="432"/>
        <end position="451"/>
    </location>
</feature>
<dbReference type="Proteomes" id="UP001301350">
    <property type="component" value="Unassembled WGS sequence"/>
</dbReference>
<dbReference type="PANTHER" id="PTHR46157">
    <property type="entry name" value="K(+) EFFLUX ANTIPORTER 3, CHLOROPLASTIC"/>
    <property type="match status" value="1"/>
</dbReference>
<dbReference type="PANTHER" id="PTHR46157:SF4">
    <property type="entry name" value="K(+) EFFLUX ANTIPORTER 3, CHLOROPLASTIC"/>
    <property type="match status" value="1"/>
</dbReference>
<organism evidence="13 14">
    <name type="scientific">Cyanidium caldarium</name>
    <name type="common">Red alga</name>
    <dbReference type="NCBI Taxonomy" id="2771"/>
    <lineage>
        <taxon>Eukaryota</taxon>
        <taxon>Rhodophyta</taxon>
        <taxon>Bangiophyceae</taxon>
        <taxon>Cyanidiales</taxon>
        <taxon>Cyanidiaceae</taxon>
        <taxon>Cyanidium</taxon>
    </lineage>
</organism>
<dbReference type="GO" id="GO:1902600">
    <property type="term" value="P:proton transmembrane transport"/>
    <property type="evidence" value="ECO:0007669"/>
    <property type="project" value="InterPro"/>
</dbReference>
<evidence type="ECO:0000256" key="11">
    <source>
        <dbReference type="SAM" id="Phobius"/>
    </source>
</evidence>
<dbReference type="InterPro" id="IPR036291">
    <property type="entry name" value="NAD(P)-bd_dom_sf"/>
</dbReference>
<dbReference type="InterPro" id="IPR006153">
    <property type="entry name" value="Cation/H_exchanger_TM"/>
</dbReference>
<evidence type="ECO:0000313" key="14">
    <source>
        <dbReference type="Proteomes" id="UP001301350"/>
    </source>
</evidence>
<feature type="compositionally biased region" description="Polar residues" evidence="10">
    <location>
        <begin position="830"/>
        <end position="845"/>
    </location>
</feature>
<accession>A0AAV9J175</accession>
<feature type="region of interest" description="Disordered" evidence="10">
    <location>
        <begin position="560"/>
        <end position="593"/>
    </location>
</feature>
<comment type="subcellular location">
    <subcellularLocation>
        <location evidence="1">Membrane</location>
        <topology evidence="1">Multi-pass membrane protein</topology>
    </subcellularLocation>
</comment>
<evidence type="ECO:0000256" key="9">
    <source>
        <dbReference type="ARBA" id="ARBA00023136"/>
    </source>
</evidence>
<keyword evidence="8" id="KW-0406">Ion transport</keyword>
<dbReference type="SUPFAM" id="SSF51735">
    <property type="entry name" value="NAD(P)-binding Rossmann-fold domains"/>
    <property type="match status" value="1"/>
</dbReference>
<dbReference type="GO" id="GO:0016020">
    <property type="term" value="C:membrane"/>
    <property type="evidence" value="ECO:0007669"/>
    <property type="project" value="UniProtKB-SubCell"/>
</dbReference>
<evidence type="ECO:0000256" key="2">
    <source>
        <dbReference type="ARBA" id="ARBA00022448"/>
    </source>
</evidence>
<feature type="transmembrane region" description="Helical" evidence="11">
    <location>
        <begin position="268"/>
        <end position="292"/>
    </location>
</feature>
<proteinExistence type="predicted"/>
<evidence type="ECO:0000256" key="4">
    <source>
        <dbReference type="ARBA" id="ARBA00022538"/>
    </source>
</evidence>
<feature type="transmembrane region" description="Helical" evidence="11">
    <location>
        <begin position="404"/>
        <end position="425"/>
    </location>
</feature>
<evidence type="ECO:0000256" key="10">
    <source>
        <dbReference type="SAM" id="MobiDB-lite"/>
    </source>
</evidence>
<reference evidence="13 14" key="1">
    <citation type="submission" date="2022-07" db="EMBL/GenBank/DDBJ databases">
        <title>Genome-wide signatures of adaptation to extreme environments.</title>
        <authorList>
            <person name="Cho C.H."/>
            <person name="Yoon H.S."/>
        </authorList>
    </citation>
    <scope>NUCLEOTIDE SEQUENCE [LARGE SCALE GENOMIC DNA]</scope>
    <source>
        <strain evidence="13 14">DBV 063 E5</strain>
    </source>
</reference>
<dbReference type="GO" id="GO:0006813">
    <property type="term" value="P:potassium ion transport"/>
    <property type="evidence" value="ECO:0007669"/>
    <property type="project" value="UniProtKB-KW"/>
</dbReference>
<sequence>MRGCSGVGFVAVAAGGGGRSRRLSAGGRAGVNRALRPNGSLGWSSSPSARSVQCDRGRCASGAAGCPVTLRWACGGRSAFLGGVPRAASIHLRRPARRRKAPCGTSVTRFRWRASFDDPGAAFALRDALALLAATVVTIPIFKKMRLSPILGFLLAGVVLGPHGLRLVRDVEDITTLADLGVLFLLFQMGLELSLERLWKLRKLVFGYGTLQMGLTTVVLGLGAYFVGGRAVTWQEATVIGGALSLSSSAFVLRLLQERDEQNTRVGLATFGVLLFQDLAVVPLLVLLPLLADISAAAAHATGTAGIMQEVVQLSEQLGWTLLKALGALAGIAFVGGTLLRFVFDLVNEAKSSEAFTAMVLLTVLGTAFVTDRLGLSMTLGAFISGVLLSESSYRSEISVDVEPFRGMLLGLFFITTGMSADLSVVSEQPALVLGLIATLIGTKALIATAVGRPFMASWPEAARVGLLLGQGGEFAFVAFALAKRLGFLPESVNTLLIDVVVASMALTPALAALGATLFRVPPTASAAVKAVAAAAAAADASTSMGGKGAAIDATTATATNPAAGNGTLSTSATTPAPAPPPPEAMPPATTTRYHNGEWTATESERAPLAPEPPPSATAIADLERLVIGGSLHNDLVVICGFGLVGRVIARMLSAKLIPFVAVDRDPVVAQYATAAGLPCLCGDATDLCTFLDAGIDSPTAFVITLNVDQEGNAQVQRRMIDTLRHEFTDRPIFARARTLPEQRELRSLGVTATYPEHFESSLQLGRELMRGLSIRDAEVEAMVREMHRNEELGKLFREWETQRRKGGDGEERDNGAPATRGERDASAPQRPQQGEQAGSSRSTE</sequence>
<feature type="transmembrane region" description="Helical" evidence="11">
    <location>
        <begin position="205"/>
        <end position="227"/>
    </location>
</feature>
<feature type="domain" description="RCK N-terminal" evidence="12">
    <location>
        <begin position="634"/>
        <end position="760"/>
    </location>
</feature>
<keyword evidence="4" id="KW-0633">Potassium transport</keyword>
<dbReference type="Gene3D" id="1.20.1530.20">
    <property type="match status" value="1"/>
</dbReference>
<evidence type="ECO:0000256" key="1">
    <source>
        <dbReference type="ARBA" id="ARBA00004141"/>
    </source>
</evidence>
<evidence type="ECO:0000256" key="5">
    <source>
        <dbReference type="ARBA" id="ARBA00022692"/>
    </source>
</evidence>
<dbReference type="AlphaFoldDB" id="A0AAV9J175"/>
<evidence type="ECO:0000256" key="3">
    <source>
        <dbReference type="ARBA" id="ARBA00022449"/>
    </source>
</evidence>
<protein>
    <recommendedName>
        <fullName evidence="12">RCK N-terminal domain-containing protein</fullName>
    </recommendedName>
</protein>
<keyword evidence="9 11" id="KW-0472">Membrane</keyword>
<dbReference type="InterPro" id="IPR003148">
    <property type="entry name" value="RCK_N"/>
</dbReference>
<keyword evidence="5 11" id="KW-0812">Transmembrane</keyword>
<feature type="compositionally biased region" description="Low complexity" evidence="10">
    <location>
        <begin position="560"/>
        <end position="576"/>
    </location>
</feature>
<keyword evidence="7 11" id="KW-1133">Transmembrane helix</keyword>
<feature type="transmembrane region" description="Helical" evidence="11">
    <location>
        <begin position="149"/>
        <end position="168"/>
    </location>
</feature>
<evidence type="ECO:0000256" key="6">
    <source>
        <dbReference type="ARBA" id="ARBA00022958"/>
    </source>
</evidence>
<evidence type="ECO:0000256" key="7">
    <source>
        <dbReference type="ARBA" id="ARBA00022989"/>
    </source>
</evidence>
<evidence type="ECO:0000256" key="8">
    <source>
        <dbReference type="ARBA" id="ARBA00023065"/>
    </source>
</evidence>
<dbReference type="Pfam" id="PF00999">
    <property type="entry name" value="Na_H_Exchanger"/>
    <property type="match status" value="1"/>
</dbReference>
<dbReference type="PROSITE" id="PS51201">
    <property type="entry name" value="RCK_N"/>
    <property type="match status" value="1"/>
</dbReference>
<dbReference type="EMBL" id="JANCYW010000016">
    <property type="protein sequence ID" value="KAK4538259.1"/>
    <property type="molecule type" value="Genomic_DNA"/>
</dbReference>
<evidence type="ECO:0000259" key="12">
    <source>
        <dbReference type="PROSITE" id="PS51201"/>
    </source>
</evidence>
<feature type="transmembrane region" description="Helical" evidence="11">
    <location>
        <begin position="239"/>
        <end position="256"/>
    </location>
</feature>
<feature type="transmembrane region" description="Helical" evidence="11">
    <location>
        <begin position="174"/>
        <end position="193"/>
    </location>
</feature>
<dbReference type="InterPro" id="IPR038770">
    <property type="entry name" value="Na+/solute_symporter_sf"/>
</dbReference>
<feature type="transmembrane region" description="Helical" evidence="11">
    <location>
        <begin position="121"/>
        <end position="142"/>
    </location>
</feature>
<keyword evidence="6" id="KW-0630">Potassium</keyword>
<feature type="transmembrane region" description="Helical" evidence="11">
    <location>
        <begin position="325"/>
        <end position="344"/>
    </location>
</feature>
<feature type="compositionally biased region" description="Pro residues" evidence="10">
    <location>
        <begin position="577"/>
        <end position="586"/>
    </location>
</feature>